<dbReference type="PANTHER" id="PTHR13234:SF71">
    <property type="entry name" value="GAMMA-INTERFERON-INDUCIBLE LYSOSOMAL THIOL REDUCTASE-LIKE PROTEIN"/>
    <property type="match status" value="1"/>
</dbReference>
<dbReference type="AlphaFoldDB" id="A0A8D8WZG4"/>
<dbReference type="PANTHER" id="PTHR13234">
    <property type="entry name" value="GAMMA-INTERFERON INDUCIBLE LYSOSOMAL THIOL REDUCTASE GILT"/>
    <property type="match status" value="1"/>
</dbReference>
<sequence>MFVRSNMMKWILFALVFFIIYETVVFLLSRTNATEEALHSENDLMASVIPKIPIKVSVYYEALCPDSRNFILHQLVPTYERGPRIVDYELVPYGKAKTEELVPPGNHYKFQCQHGSVECYANKIHSCAARYVSKKTTLLKFVACMINDNMEPEQVAMDCAREHAIDVSPILLCAQGPEGEILLKNYGEMTAALRPKVSFIPTILINGNQYNQARILKNLWSSVCDLFPQNVQPEECHS</sequence>
<keyword evidence="2" id="KW-0325">Glycoprotein</keyword>
<dbReference type="EMBL" id="HBUF01244955">
    <property type="protein sequence ID" value="CAG6678144.1"/>
    <property type="molecule type" value="Transcribed_RNA"/>
</dbReference>
<evidence type="ECO:0000313" key="3">
    <source>
        <dbReference type="EMBL" id="CAG6678137.1"/>
    </source>
</evidence>
<dbReference type="EMBL" id="HBUF01384707">
    <property type="protein sequence ID" value="CAG6731727.1"/>
    <property type="molecule type" value="Transcribed_RNA"/>
</dbReference>
<accession>A0A8D8WZG4</accession>
<protein>
    <submittedName>
        <fullName evidence="3">Gamma-interferon-inducible lysosomal thiol reductase</fullName>
    </submittedName>
</protein>
<dbReference type="EMBL" id="HBUF01548744">
    <property type="protein sequence ID" value="CAG6758100.1"/>
    <property type="molecule type" value="Transcribed_RNA"/>
</dbReference>
<organism evidence="3">
    <name type="scientific">Cacopsylla melanoneura</name>
    <dbReference type="NCBI Taxonomy" id="428564"/>
    <lineage>
        <taxon>Eukaryota</taxon>
        <taxon>Metazoa</taxon>
        <taxon>Ecdysozoa</taxon>
        <taxon>Arthropoda</taxon>
        <taxon>Hexapoda</taxon>
        <taxon>Insecta</taxon>
        <taxon>Pterygota</taxon>
        <taxon>Neoptera</taxon>
        <taxon>Paraneoptera</taxon>
        <taxon>Hemiptera</taxon>
        <taxon>Sternorrhyncha</taxon>
        <taxon>Psylloidea</taxon>
        <taxon>Psyllidae</taxon>
        <taxon>Psyllinae</taxon>
        <taxon>Cacopsylla</taxon>
    </lineage>
</organism>
<dbReference type="EMBL" id="HBUF01040298">
    <property type="protein sequence ID" value="CAG6617918.1"/>
    <property type="molecule type" value="Transcribed_RNA"/>
</dbReference>
<dbReference type="EMBL" id="HBUF01548745">
    <property type="protein sequence ID" value="CAG6758101.1"/>
    <property type="molecule type" value="Transcribed_RNA"/>
</dbReference>
<dbReference type="EMBL" id="HBUF01244953">
    <property type="protein sequence ID" value="CAG6678142.1"/>
    <property type="molecule type" value="Transcribed_RNA"/>
</dbReference>
<dbReference type="EMBL" id="HBUF01040297">
    <property type="protein sequence ID" value="CAG6617917.1"/>
    <property type="molecule type" value="Transcribed_RNA"/>
</dbReference>
<dbReference type="EMBL" id="HBUF01244950">
    <property type="protein sequence ID" value="CAG6678139.1"/>
    <property type="molecule type" value="Transcribed_RNA"/>
</dbReference>
<evidence type="ECO:0000256" key="2">
    <source>
        <dbReference type="ARBA" id="ARBA00023180"/>
    </source>
</evidence>
<dbReference type="EMBL" id="HBUF01244951">
    <property type="protein sequence ID" value="CAG6678140.1"/>
    <property type="molecule type" value="Transcribed_RNA"/>
</dbReference>
<dbReference type="EMBL" id="HBUF01384708">
    <property type="protein sequence ID" value="CAG6731728.1"/>
    <property type="molecule type" value="Transcribed_RNA"/>
</dbReference>
<dbReference type="EMBL" id="HBUF01244952">
    <property type="protein sequence ID" value="CAG6678141.1"/>
    <property type="molecule type" value="Transcribed_RNA"/>
</dbReference>
<dbReference type="InterPro" id="IPR004911">
    <property type="entry name" value="Interferon-induced_GILT"/>
</dbReference>
<dbReference type="EMBL" id="HBUF01244954">
    <property type="protein sequence ID" value="CAG6678143.1"/>
    <property type="molecule type" value="Transcribed_RNA"/>
</dbReference>
<evidence type="ECO:0000256" key="1">
    <source>
        <dbReference type="ARBA" id="ARBA00005679"/>
    </source>
</evidence>
<name>A0A8D8WZG4_9HEMI</name>
<dbReference type="EMBL" id="HBUF01244948">
    <property type="protein sequence ID" value="CAG6678137.1"/>
    <property type="molecule type" value="Transcribed_RNA"/>
</dbReference>
<proteinExistence type="inferred from homology"/>
<reference evidence="3" key="1">
    <citation type="submission" date="2021-05" db="EMBL/GenBank/DDBJ databases">
        <authorList>
            <person name="Alioto T."/>
            <person name="Alioto T."/>
            <person name="Gomez Garrido J."/>
        </authorList>
    </citation>
    <scope>NUCLEOTIDE SEQUENCE</scope>
</reference>
<comment type="similarity">
    <text evidence="1">Belongs to the GILT family.</text>
</comment>
<dbReference type="EMBL" id="HBUF01244949">
    <property type="protein sequence ID" value="CAG6678138.1"/>
    <property type="molecule type" value="Transcribed_RNA"/>
</dbReference>
<dbReference type="GO" id="GO:0016671">
    <property type="term" value="F:oxidoreductase activity, acting on a sulfur group of donors, disulfide as acceptor"/>
    <property type="evidence" value="ECO:0007669"/>
    <property type="project" value="InterPro"/>
</dbReference>
<dbReference type="Pfam" id="PF03227">
    <property type="entry name" value="GILT"/>
    <property type="match status" value="1"/>
</dbReference>